<organism evidence="2 3">
    <name type="scientific">Trema orientale</name>
    <name type="common">Charcoal tree</name>
    <name type="synonym">Celtis orientalis</name>
    <dbReference type="NCBI Taxonomy" id="63057"/>
    <lineage>
        <taxon>Eukaryota</taxon>
        <taxon>Viridiplantae</taxon>
        <taxon>Streptophyta</taxon>
        <taxon>Embryophyta</taxon>
        <taxon>Tracheophyta</taxon>
        <taxon>Spermatophyta</taxon>
        <taxon>Magnoliopsida</taxon>
        <taxon>eudicotyledons</taxon>
        <taxon>Gunneridae</taxon>
        <taxon>Pentapetalae</taxon>
        <taxon>rosids</taxon>
        <taxon>fabids</taxon>
        <taxon>Rosales</taxon>
        <taxon>Cannabaceae</taxon>
        <taxon>Trema</taxon>
    </lineage>
</organism>
<reference evidence="3" key="1">
    <citation type="submission" date="2016-06" db="EMBL/GenBank/DDBJ databases">
        <title>Parallel loss of symbiosis genes in relatives of nitrogen-fixing non-legume Parasponia.</title>
        <authorList>
            <person name="Van Velzen R."/>
            <person name="Holmer R."/>
            <person name="Bu F."/>
            <person name="Rutten L."/>
            <person name="Van Zeijl A."/>
            <person name="Liu W."/>
            <person name="Santuari L."/>
            <person name="Cao Q."/>
            <person name="Sharma T."/>
            <person name="Shen D."/>
            <person name="Roswanjaya Y."/>
            <person name="Wardhani T."/>
            <person name="Kalhor M.S."/>
            <person name="Jansen J."/>
            <person name="Van den Hoogen J."/>
            <person name="Gungor B."/>
            <person name="Hartog M."/>
            <person name="Hontelez J."/>
            <person name="Verver J."/>
            <person name="Yang W.-C."/>
            <person name="Schijlen E."/>
            <person name="Repin R."/>
            <person name="Schilthuizen M."/>
            <person name="Schranz E."/>
            <person name="Heidstra R."/>
            <person name="Miyata K."/>
            <person name="Fedorova E."/>
            <person name="Kohlen W."/>
            <person name="Bisseling T."/>
            <person name="Smit S."/>
            <person name="Geurts R."/>
        </authorList>
    </citation>
    <scope>NUCLEOTIDE SEQUENCE [LARGE SCALE GENOMIC DNA]</scope>
    <source>
        <strain evidence="3">cv. RG33-2</strain>
    </source>
</reference>
<feature type="compositionally biased region" description="Basic residues" evidence="1">
    <location>
        <begin position="26"/>
        <end position="37"/>
    </location>
</feature>
<gene>
    <name evidence="2" type="ORF">TorRG33x02_185670</name>
</gene>
<keyword evidence="3" id="KW-1185">Reference proteome</keyword>
<name>A0A2P5EJJ8_TREOI</name>
<dbReference type="InParanoid" id="A0A2P5EJJ8"/>
<feature type="compositionally biased region" description="Low complexity" evidence="1">
    <location>
        <begin position="77"/>
        <end position="92"/>
    </location>
</feature>
<evidence type="ECO:0000313" key="2">
    <source>
        <dbReference type="EMBL" id="PON85711.1"/>
    </source>
</evidence>
<feature type="compositionally biased region" description="Pro residues" evidence="1">
    <location>
        <begin position="57"/>
        <end position="76"/>
    </location>
</feature>
<comment type="caution">
    <text evidence="2">The sequence shown here is derived from an EMBL/GenBank/DDBJ whole genome shotgun (WGS) entry which is preliminary data.</text>
</comment>
<feature type="region of interest" description="Disordered" evidence="1">
    <location>
        <begin position="1"/>
        <end position="124"/>
    </location>
</feature>
<proteinExistence type="predicted"/>
<accession>A0A2P5EJJ8</accession>
<protein>
    <submittedName>
        <fullName evidence="2">Uncharacterized protein</fullName>
    </submittedName>
</protein>
<dbReference type="EMBL" id="JXTC01000144">
    <property type="protein sequence ID" value="PON85711.1"/>
    <property type="molecule type" value="Genomic_DNA"/>
</dbReference>
<dbReference type="AlphaFoldDB" id="A0A2P5EJJ8"/>
<sequence>MGKKKLKKNSGKISKKAMDLNFPQNRRGKLKFCRGKFIRLPSPQTPFSTLNKRPMRPTTPPPARPPPPPPPRPQAPRPLLSSRRPTLSRSPLLPVPPPPPAHSGSSTSKRRALDPQVPFSTSEK</sequence>
<evidence type="ECO:0000313" key="3">
    <source>
        <dbReference type="Proteomes" id="UP000237000"/>
    </source>
</evidence>
<feature type="compositionally biased region" description="Basic residues" evidence="1">
    <location>
        <begin position="1"/>
        <end position="15"/>
    </location>
</feature>
<dbReference type="Proteomes" id="UP000237000">
    <property type="component" value="Unassembled WGS sequence"/>
</dbReference>
<evidence type="ECO:0000256" key="1">
    <source>
        <dbReference type="SAM" id="MobiDB-lite"/>
    </source>
</evidence>